<dbReference type="SMART" id="SM00649">
    <property type="entry name" value="RL11"/>
    <property type="match status" value="1"/>
</dbReference>
<dbReference type="PANTHER" id="PTHR11661:SF1">
    <property type="entry name" value="LARGE RIBOSOMAL SUBUNIT PROTEIN UL11M"/>
    <property type="match status" value="1"/>
</dbReference>
<gene>
    <name evidence="5" type="ORF">ACH5RR_041424</name>
</gene>
<evidence type="ECO:0000313" key="6">
    <source>
        <dbReference type="Proteomes" id="UP001630127"/>
    </source>
</evidence>
<dbReference type="InterPro" id="IPR000911">
    <property type="entry name" value="Ribosomal_uL11"/>
</dbReference>
<keyword evidence="6" id="KW-1185">Reference proteome</keyword>
<dbReference type="Proteomes" id="UP001630127">
    <property type="component" value="Unassembled WGS sequence"/>
</dbReference>
<keyword evidence="3" id="KW-0687">Ribonucleoprotein</keyword>
<dbReference type="Pfam" id="PF03946">
    <property type="entry name" value="Ribosomal_L11_N"/>
    <property type="match status" value="1"/>
</dbReference>
<dbReference type="AlphaFoldDB" id="A0ABD2XYS3"/>
<evidence type="ECO:0000313" key="5">
    <source>
        <dbReference type="EMBL" id="KAL3498692.1"/>
    </source>
</evidence>
<evidence type="ECO:0000256" key="2">
    <source>
        <dbReference type="ARBA" id="ARBA00022980"/>
    </source>
</evidence>
<sequence>MLHPKLLESINTPHIRVFLETAEGHLDDSLVGLGNSSINLAEQANLGMNLPMIMHGSSLLYEVGDEVERDTVANYTENLDKVKLCKLIPSDQQEIYKSSGGRKATPCPPVGPAFGSKGVKIMAFYNDDNARIAGKASYVIPVDITIYNDKSFTFILKALPTSILIEAVHPTSVSQIPHPQVDKRDMSEVYGSAISASSGMHSHSIGHSHRQDQDQYSACGNNVKAIALEVEEEVGSRLKALRLLGWGTIGCLDGNHFPLPSMGAAAAALK</sequence>
<evidence type="ECO:0000259" key="4">
    <source>
        <dbReference type="Pfam" id="PF03946"/>
    </source>
</evidence>
<dbReference type="GO" id="GO:1990904">
    <property type="term" value="C:ribonucleoprotein complex"/>
    <property type="evidence" value="ECO:0007669"/>
    <property type="project" value="UniProtKB-KW"/>
</dbReference>
<evidence type="ECO:0000256" key="3">
    <source>
        <dbReference type="ARBA" id="ARBA00023274"/>
    </source>
</evidence>
<reference evidence="5 6" key="1">
    <citation type="submission" date="2024-11" db="EMBL/GenBank/DDBJ databases">
        <title>A near-complete genome assembly of Cinchona calisaya.</title>
        <authorList>
            <person name="Lian D.C."/>
            <person name="Zhao X.W."/>
            <person name="Wei L."/>
        </authorList>
    </citation>
    <scope>NUCLEOTIDE SEQUENCE [LARGE SCALE GENOMIC DNA]</scope>
    <source>
        <tissue evidence="5">Nenye</tissue>
    </source>
</reference>
<dbReference type="EMBL" id="JBJUIK010000017">
    <property type="protein sequence ID" value="KAL3498692.1"/>
    <property type="molecule type" value="Genomic_DNA"/>
</dbReference>
<dbReference type="SUPFAM" id="SSF54747">
    <property type="entry name" value="Ribosomal L11/L12e N-terminal domain"/>
    <property type="match status" value="1"/>
</dbReference>
<comment type="similarity">
    <text evidence="1">Belongs to the universal ribosomal protein uL11 family.</text>
</comment>
<protein>
    <recommendedName>
        <fullName evidence="4">Large ribosomal subunit protein uL11 N-terminal domain-containing protein</fullName>
    </recommendedName>
</protein>
<keyword evidence="2" id="KW-0689">Ribosomal protein</keyword>
<comment type="caution">
    <text evidence="5">The sequence shown here is derived from an EMBL/GenBank/DDBJ whole genome shotgun (WGS) entry which is preliminary data.</text>
</comment>
<dbReference type="PANTHER" id="PTHR11661">
    <property type="entry name" value="60S RIBOSOMAL PROTEIN L12"/>
    <property type="match status" value="1"/>
</dbReference>
<accession>A0ABD2XYS3</accession>
<dbReference type="Gene3D" id="3.30.1550.10">
    <property type="entry name" value="Ribosomal protein L11/L12, N-terminal domain"/>
    <property type="match status" value="1"/>
</dbReference>
<dbReference type="InterPro" id="IPR020784">
    <property type="entry name" value="Ribosomal_uL11_N"/>
</dbReference>
<dbReference type="InterPro" id="IPR036796">
    <property type="entry name" value="Ribosomal_uL11_N_sf"/>
</dbReference>
<dbReference type="HAMAP" id="MF_00736">
    <property type="entry name" value="Ribosomal_uL11"/>
    <property type="match status" value="1"/>
</dbReference>
<proteinExistence type="inferred from homology"/>
<evidence type="ECO:0000256" key="1">
    <source>
        <dbReference type="ARBA" id="ARBA00010537"/>
    </source>
</evidence>
<organism evidence="5 6">
    <name type="scientific">Cinchona calisaya</name>
    <dbReference type="NCBI Taxonomy" id="153742"/>
    <lineage>
        <taxon>Eukaryota</taxon>
        <taxon>Viridiplantae</taxon>
        <taxon>Streptophyta</taxon>
        <taxon>Embryophyta</taxon>
        <taxon>Tracheophyta</taxon>
        <taxon>Spermatophyta</taxon>
        <taxon>Magnoliopsida</taxon>
        <taxon>eudicotyledons</taxon>
        <taxon>Gunneridae</taxon>
        <taxon>Pentapetalae</taxon>
        <taxon>asterids</taxon>
        <taxon>lamiids</taxon>
        <taxon>Gentianales</taxon>
        <taxon>Rubiaceae</taxon>
        <taxon>Cinchonoideae</taxon>
        <taxon>Cinchoneae</taxon>
        <taxon>Cinchona</taxon>
    </lineage>
</organism>
<name>A0ABD2XYS3_9GENT</name>
<dbReference type="GO" id="GO:0005840">
    <property type="term" value="C:ribosome"/>
    <property type="evidence" value="ECO:0007669"/>
    <property type="project" value="UniProtKB-KW"/>
</dbReference>
<feature type="domain" description="Large ribosomal subunit protein uL11 N-terminal" evidence="4">
    <location>
        <begin position="101"/>
        <end position="152"/>
    </location>
</feature>